<dbReference type="GeneID" id="114249813"/>
<evidence type="ECO:0000256" key="5">
    <source>
        <dbReference type="ARBA" id="ARBA00023180"/>
    </source>
</evidence>
<sequence length="911" mass="104564">MDSDASCSDCKIEFIEGKWTQILLNWINKCTVQEPRVEQLTQKCLLSIIDKYKHDICTNDLDRAILCTDDVEPFIRYKYPILRLRYLTEAMNLEKKLYIMASVLLYYCCCNSRSGDIDHDICKNLAIDEQGTILKFCERLSDMEVTINNVETAVNDALQNLLKQEENKPIQIARNQIEKPNVTPLSAQYQPLSSSEDNSNSDDSKDAAVKFISPLTVLPSAVPDASTFSNVTESVLTNDSAIDKDASEKKDISVFRTEKFGNSDDDSCESNNRCKTECDCARCSISGPCCGDPGQSTLSCGEPCSWKCQFKHLKFSRKTYVYAFAGCLAIVILLAAVLITLAVLKKKEHNRYDARRLMDDEARIFRPNAWECVENLCQKLNRPTSKRIYVSHSRCVLQCMGPQLWPYPIGYTLFSKKLVAMSILKLEYKFQSLPSENVHRHLAEAFKLFIGDLARLEKIGREMKNGTCDLPVKKMNIIIDIETDPDPRLRLNTDEAYTISVNTNFDFITIHLSSSSFCGVRHGLETLNQVILLDQLTGYLITLSHIIVKDAPSHKYRGLMIDTGRNYIPMPDLMKTIDTMAACKLNTFHWRISDVTSFPLLLPKLKELFEFGAYDRALVYTRADVKALVTRAKVRGIRVLIEVAAPGPVGRPWFWHNEATCPAKNANYTCDNLLCLRLNMRESIFDVLQLIYAEIIALTEVDDIFHLSDGVFTMMNCFSLIEDRDGFLDKALNRLRMANKGFMPKLPIVWYTKHLTRTLEAKTWEHLGVQLYQWNPDSGDYLGTFRVIHSNKWDLSCEMRKQRCYKYRTWQGMYSWTSWRNIDVFTIEGGEAVLWTDFVDSGNLDYHLWPRAAAVAERLWSDIIANTTPNPEVYVRLDYHRWRMLLRGFKMQPIWPVWCTLNPGTCLKKLQ</sequence>
<evidence type="ECO:0000256" key="7">
    <source>
        <dbReference type="SAM" id="Coils"/>
    </source>
</evidence>
<dbReference type="PRINTS" id="PR00738">
    <property type="entry name" value="GLHYDRLASE20"/>
</dbReference>
<keyword evidence="8" id="KW-1133">Transmembrane helix</keyword>
<evidence type="ECO:0000256" key="2">
    <source>
        <dbReference type="ARBA" id="ARBA00006285"/>
    </source>
</evidence>
<evidence type="ECO:0000259" key="10">
    <source>
        <dbReference type="Pfam" id="PF14845"/>
    </source>
</evidence>
<keyword evidence="8" id="KW-0812">Transmembrane</keyword>
<keyword evidence="5" id="KW-0325">Glycoprotein</keyword>
<dbReference type="InterPro" id="IPR029018">
    <property type="entry name" value="Hex-like_dom2"/>
</dbReference>
<organism evidence="11 12">
    <name type="scientific">Bombyx mandarina</name>
    <name type="common">Wild silk moth</name>
    <name type="synonym">Wild silkworm</name>
    <dbReference type="NCBI Taxonomy" id="7092"/>
    <lineage>
        <taxon>Eukaryota</taxon>
        <taxon>Metazoa</taxon>
        <taxon>Ecdysozoa</taxon>
        <taxon>Arthropoda</taxon>
        <taxon>Hexapoda</taxon>
        <taxon>Insecta</taxon>
        <taxon>Pterygota</taxon>
        <taxon>Neoptera</taxon>
        <taxon>Endopterygota</taxon>
        <taxon>Lepidoptera</taxon>
        <taxon>Glossata</taxon>
        <taxon>Ditrysia</taxon>
        <taxon>Bombycoidea</taxon>
        <taxon>Bombycidae</taxon>
        <taxon>Bombycinae</taxon>
        <taxon>Bombyx</taxon>
    </lineage>
</organism>
<dbReference type="Pfam" id="PF00728">
    <property type="entry name" value="Glyco_hydro_20"/>
    <property type="match status" value="1"/>
</dbReference>
<dbReference type="SUPFAM" id="SSF51445">
    <property type="entry name" value="(Trans)glycosidases"/>
    <property type="match status" value="1"/>
</dbReference>
<dbReference type="InterPro" id="IPR017853">
    <property type="entry name" value="GH"/>
</dbReference>
<keyword evidence="11" id="KW-1185">Reference proteome</keyword>
<proteinExistence type="inferred from homology"/>
<feature type="domain" description="Glycoside hydrolase family 20 catalytic" evidence="9">
    <location>
        <begin position="554"/>
        <end position="861"/>
    </location>
</feature>
<evidence type="ECO:0000259" key="9">
    <source>
        <dbReference type="Pfam" id="PF00728"/>
    </source>
</evidence>
<evidence type="ECO:0000256" key="6">
    <source>
        <dbReference type="ARBA" id="ARBA00023295"/>
    </source>
</evidence>
<dbReference type="Proteomes" id="UP000504629">
    <property type="component" value="Unplaced"/>
</dbReference>
<dbReference type="GO" id="GO:0030203">
    <property type="term" value="P:glycosaminoglycan metabolic process"/>
    <property type="evidence" value="ECO:0007669"/>
    <property type="project" value="TreeGrafter"/>
</dbReference>
<evidence type="ECO:0000313" key="12">
    <source>
        <dbReference type="RefSeq" id="XP_028039328.1"/>
    </source>
</evidence>
<evidence type="ECO:0000256" key="1">
    <source>
        <dbReference type="ARBA" id="ARBA00001231"/>
    </source>
</evidence>
<accession>A0A6J2KCE1</accession>
<comment type="similarity">
    <text evidence="2">Belongs to the glycosyl hydrolase 20 family.</text>
</comment>
<evidence type="ECO:0000256" key="3">
    <source>
        <dbReference type="ARBA" id="ARBA00012663"/>
    </source>
</evidence>
<keyword evidence="4" id="KW-0378">Hydrolase</keyword>
<dbReference type="EC" id="3.2.1.52" evidence="3"/>
<dbReference type="InterPro" id="IPR029019">
    <property type="entry name" value="HEX_eukaryotic_N"/>
</dbReference>
<dbReference type="GO" id="GO:0005975">
    <property type="term" value="P:carbohydrate metabolic process"/>
    <property type="evidence" value="ECO:0007669"/>
    <property type="project" value="InterPro"/>
</dbReference>
<name>A0A6J2KCE1_BOMMA</name>
<dbReference type="GO" id="GO:0016231">
    <property type="term" value="F:beta-N-acetylglucosaminidase activity"/>
    <property type="evidence" value="ECO:0007669"/>
    <property type="project" value="TreeGrafter"/>
</dbReference>
<evidence type="ECO:0000313" key="11">
    <source>
        <dbReference type="Proteomes" id="UP000504629"/>
    </source>
</evidence>
<feature type="domain" description="Beta-hexosaminidase eukaryotic type N-terminal" evidence="10">
    <location>
        <begin position="404"/>
        <end position="529"/>
    </location>
</feature>
<dbReference type="AlphaFoldDB" id="A0A6J2KCE1"/>
<keyword evidence="8" id="KW-0472">Membrane</keyword>
<reference evidence="12" key="1">
    <citation type="submission" date="2025-08" db="UniProtKB">
        <authorList>
            <consortium name="RefSeq"/>
        </authorList>
    </citation>
    <scope>IDENTIFICATION</scope>
    <source>
        <tissue evidence="12">Silk gland</tissue>
    </source>
</reference>
<dbReference type="Pfam" id="PF14845">
    <property type="entry name" value="Glycohydro_20b2"/>
    <property type="match status" value="1"/>
</dbReference>
<gene>
    <name evidence="12" type="primary">LOC114249813</name>
</gene>
<keyword evidence="7" id="KW-0175">Coiled coil</keyword>
<dbReference type="Gene3D" id="3.30.379.10">
    <property type="entry name" value="Chitobiase/beta-hexosaminidase domain 2-like"/>
    <property type="match status" value="1"/>
</dbReference>
<dbReference type="InterPro" id="IPR025705">
    <property type="entry name" value="Beta_hexosaminidase_sua/sub"/>
</dbReference>
<dbReference type="SUPFAM" id="SSF55545">
    <property type="entry name" value="beta-N-acetylhexosaminidase-like domain"/>
    <property type="match status" value="1"/>
</dbReference>
<keyword evidence="6" id="KW-0326">Glycosidase</keyword>
<dbReference type="OrthoDB" id="428480at2759"/>
<dbReference type="PANTHER" id="PTHR22600">
    <property type="entry name" value="BETA-HEXOSAMINIDASE"/>
    <property type="match status" value="1"/>
</dbReference>
<dbReference type="PANTHER" id="PTHR22600:SF3">
    <property type="entry name" value="BETA-HEXOSAMINIDASE FDL-RELATED"/>
    <property type="match status" value="1"/>
</dbReference>
<protein>
    <recommendedName>
        <fullName evidence="3">beta-N-acetylhexosaminidase</fullName>
        <ecNumber evidence="3">3.2.1.52</ecNumber>
    </recommendedName>
</protein>
<dbReference type="GO" id="GO:0005886">
    <property type="term" value="C:plasma membrane"/>
    <property type="evidence" value="ECO:0007669"/>
    <property type="project" value="TreeGrafter"/>
</dbReference>
<dbReference type="Gene3D" id="3.20.20.80">
    <property type="entry name" value="Glycosidases"/>
    <property type="match status" value="1"/>
</dbReference>
<feature type="coiled-coil region" evidence="7">
    <location>
        <begin position="140"/>
        <end position="167"/>
    </location>
</feature>
<feature type="transmembrane region" description="Helical" evidence="8">
    <location>
        <begin position="320"/>
        <end position="344"/>
    </location>
</feature>
<evidence type="ECO:0000256" key="4">
    <source>
        <dbReference type="ARBA" id="ARBA00022801"/>
    </source>
</evidence>
<dbReference type="KEGG" id="bman:114249813"/>
<comment type="catalytic activity">
    <reaction evidence="1">
        <text>Hydrolysis of terminal non-reducing N-acetyl-D-hexosamine residues in N-acetyl-beta-D-hexosaminides.</text>
        <dbReference type="EC" id="3.2.1.52"/>
    </reaction>
</comment>
<dbReference type="InterPro" id="IPR015883">
    <property type="entry name" value="Glyco_hydro_20_cat"/>
</dbReference>
<evidence type="ECO:0000256" key="8">
    <source>
        <dbReference type="SAM" id="Phobius"/>
    </source>
</evidence>
<dbReference type="RefSeq" id="XP_028039328.1">
    <property type="nucleotide sequence ID" value="XM_028183527.1"/>
</dbReference>